<comment type="caution">
    <text evidence="1">The sequence shown here is derived from an EMBL/GenBank/DDBJ whole genome shotgun (WGS) entry which is preliminary data.</text>
</comment>
<dbReference type="STRING" id="1754190.A0A1Y1ZND9"/>
<dbReference type="AlphaFoldDB" id="A0A1Y1ZND9"/>
<organism evidence="1 2">
    <name type="scientific">Neocallimastix californiae</name>
    <dbReference type="NCBI Taxonomy" id="1754190"/>
    <lineage>
        <taxon>Eukaryota</taxon>
        <taxon>Fungi</taxon>
        <taxon>Fungi incertae sedis</taxon>
        <taxon>Chytridiomycota</taxon>
        <taxon>Chytridiomycota incertae sedis</taxon>
        <taxon>Neocallimastigomycetes</taxon>
        <taxon>Neocallimastigales</taxon>
        <taxon>Neocallimastigaceae</taxon>
        <taxon>Neocallimastix</taxon>
    </lineage>
</organism>
<dbReference type="EMBL" id="MCOG01000378">
    <property type="protein sequence ID" value="ORY11763.1"/>
    <property type="molecule type" value="Genomic_DNA"/>
</dbReference>
<evidence type="ECO:0000313" key="2">
    <source>
        <dbReference type="Proteomes" id="UP000193920"/>
    </source>
</evidence>
<accession>A0A1Y1ZND9</accession>
<protein>
    <submittedName>
        <fullName evidence="1">Uncharacterized protein</fullName>
    </submittedName>
</protein>
<dbReference type="Proteomes" id="UP000193920">
    <property type="component" value="Unassembled WGS sequence"/>
</dbReference>
<evidence type="ECO:0000313" key="1">
    <source>
        <dbReference type="EMBL" id="ORY11763.1"/>
    </source>
</evidence>
<reference evidence="1 2" key="1">
    <citation type="submission" date="2016-08" db="EMBL/GenBank/DDBJ databases">
        <title>A Parts List for Fungal Cellulosomes Revealed by Comparative Genomics.</title>
        <authorList>
            <consortium name="DOE Joint Genome Institute"/>
            <person name="Haitjema C.H."/>
            <person name="Gilmore S.P."/>
            <person name="Henske J.K."/>
            <person name="Solomon K.V."/>
            <person name="De Groot R."/>
            <person name="Kuo A."/>
            <person name="Mondo S.J."/>
            <person name="Salamov A.A."/>
            <person name="Labutti K."/>
            <person name="Zhao Z."/>
            <person name="Chiniquy J."/>
            <person name="Barry K."/>
            <person name="Brewer H.M."/>
            <person name="Purvine S.O."/>
            <person name="Wright A.T."/>
            <person name="Boxma B."/>
            <person name="Van Alen T."/>
            <person name="Hackstein J.H."/>
            <person name="Baker S.E."/>
            <person name="Grigoriev I.V."/>
            <person name="O'Malley M.A."/>
        </authorList>
    </citation>
    <scope>NUCLEOTIDE SEQUENCE [LARGE SCALE GENOMIC DNA]</scope>
    <source>
        <strain evidence="1 2">G1</strain>
    </source>
</reference>
<keyword evidence="2" id="KW-1185">Reference proteome</keyword>
<name>A0A1Y1ZND9_9FUNG</name>
<gene>
    <name evidence="1" type="ORF">LY90DRAFT_518442</name>
</gene>
<sequence length="135" mass="15617">MVDPQLPSCDNHCKLDITGKVINDGESCIDENNIIYNYFSGQCKESEWNEVKIYQKSKNFNSFVDVTDTLDLISLIKNELIPFFVIYECKYAICSQCNGYIRYKLANNGELTKQESYDYDLVNCYKNKNKDVSNA</sequence>
<proteinExistence type="predicted"/>